<gene>
    <name evidence="4" type="ORF">FB470_005499</name>
</gene>
<feature type="domain" description="HTH tetR-type" evidence="3">
    <location>
        <begin position="46"/>
        <end position="106"/>
    </location>
</feature>
<dbReference type="EMBL" id="JAUSUT010000001">
    <property type="protein sequence ID" value="MDQ0381505.1"/>
    <property type="molecule type" value="Genomic_DNA"/>
</dbReference>
<comment type="caution">
    <text evidence="4">The sequence shown here is derived from an EMBL/GenBank/DDBJ whole genome shotgun (WGS) entry which is preliminary data.</text>
</comment>
<dbReference type="InterPro" id="IPR001647">
    <property type="entry name" value="HTH_TetR"/>
</dbReference>
<evidence type="ECO:0000256" key="2">
    <source>
        <dbReference type="PROSITE-ProRule" id="PRU00335"/>
    </source>
</evidence>
<evidence type="ECO:0000313" key="5">
    <source>
        <dbReference type="Proteomes" id="UP001229651"/>
    </source>
</evidence>
<dbReference type="SUPFAM" id="SSF46689">
    <property type="entry name" value="Homeodomain-like"/>
    <property type="match status" value="1"/>
</dbReference>
<dbReference type="PROSITE" id="PS50977">
    <property type="entry name" value="HTH_TETR_2"/>
    <property type="match status" value="1"/>
</dbReference>
<protein>
    <submittedName>
        <fullName evidence="4">TetR/AcrR family transcriptional repressor of mexJK operon</fullName>
    </submittedName>
</protein>
<evidence type="ECO:0000256" key="1">
    <source>
        <dbReference type="ARBA" id="ARBA00023125"/>
    </source>
</evidence>
<reference evidence="4 5" key="1">
    <citation type="submission" date="2023-07" db="EMBL/GenBank/DDBJ databases">
        <title>Sequencing the genomes of 1000 actinobacteria strains.</title>
        <authorList>
            <person name="Klenk H.-P."/>
        </authorList>
    </citation>
    <scope>NUCLEOTIDE SEQUENCE [LARGE SCALE GENOMIC DNA]</scope>
    <source>
        <strain evidence="4 5">DSM 45805</strain>
    </source>
</reference>
<dbReference type="InterPro" id="IPR009057">
    <property type="entry name" value="Homeodomain-like_sf"/>
</dbReference>
<keyword evidence="1 2" id="KW-0238">DNA-binding</keyword>
<dbReference type="PRINTS" id="PR00455">
    <property type="entry name" value="HTHTETR"/>
</dbReference>
<feature type="DNA-binding region" description="H-T-H motif" evidence="2">
    <location>
        <begin position="69"/>
        <end position="88"/>
    </location>
</feature>
<dbReference type="PANTHER" id="PTHR30055:SF146">
    <property type="entry name" value="HTH-TYPE TRANSCRIPTIONAL DUAL REGULATOR CECR"/>
    <property type="match status" value="1"/>
</dbReference>
<proteinExistence type="predicted"/>
<sequence>MERFCERILMPPSDLTGPEDVLIVRIPAAAPRSATNAERGPDPRVARTRMAVAEAATTLFLRNGYQGTSVDDIASLARVSKRSVYNNFGDKDTLFTEIVLGYTATAQDFADRLVAGLPDATDVPTAIRELARRHLAAVAQPQVLRLRRLIILEATRFPELAAEYYRRAPGRVMNALTEAFGELHARGALNTPDPKRAAEHFSYLVLGATLDTALFDPDGPMPSPRELQRIADDGADAFLAAYRPS</sequence>
<dbReference type="RefSeq" id="WP_306996207.1">
    <property type="nucleotide sequence ID" value="NZ_JAUSUT010000001.1"/>
</dbReference>
<dbReference type="Proteomes" id="UP001229651">
    <property type="component" value="Unassembled WGS sequence"/>
</dbReference>
<dbReference type="Pfam" id="PF14246">
    <property type="entry name" value="TetR_C_7"/>
    <property type="match status" value="1"/>
</dbReference>
<evidence type="ECO:0000313" key="4">
    <source>
        <dbReference type="EMBL" id="MDQ0381505.1"/>
    </source>
</evidence>
<keyword evidence="5" id="KW-1185">Reference proteome</keyword>
<accession>A0ABU0F344</accession>
<dbReference type="Pfam" id="PF00440">
    <property type="entry name" value="TetR_N"/>
    <property type="match status" value="1"/>
</dbReference>
<dbReference type="InterPro" id="IPR050109">
    <property type="entry name" value="HTH-type_TetR-like_transc_reg"/>
</dbReference>
<name>A0ABU0F344_9PSEU</name>
<dbReference type="Gene3D" id="1.10.357.10">
    <property type="entry name" value="Tetracycline Repressor, domain 2"/>
    <property type="match status" value="1"/>
</dbReference>
<dbReference type="InterPro" id="IPR039536">
    <property type="entry name" value="TetR_C_Proteobacteria"/>
</dbReference>
<dbReference type="SUPFAM" id="SSF48498">
    <property type="entry name" value="Tetracyclin repressor-like, C-terminal domain"/>
    <property type="match status" value="1"/>
</dbReference>
<dbReference type="InterPro" id="IPR036271">
    <property type="entry name" value="Tet_transcr_reg_TetR-rel_C_sf"/>
</dbReference>
<evidence type="ECO:0000259" key="3">
    <source>
        <dbReference type="PROSITE" id="PS50977"/>
    </source>
</evidence>
<organism evidence="4 5">
    <name type="scientific">Amycolatopsis thermophila</name>
    <dbReference type="NCBI Taxonomy" id="206084"/>
    <lineage>
        <taxon>Bacteria</taxon>
        <taxon>Bacillati</taxon>
        <taxon>Actinomycetota</taxon>
        <taxon>Actinomycetes</taxon>
        <taxon>Pseudonocardiales</taxon>
        <taxon>Pseudonocardiaceae</taxon>
        <taxon>Amycolatopsis</taxon>
    </lineage>
</organism>
<dbReference type="PANTHER" id="PTHR30055">
    <property type="entry name" value="HTH-TYPE TRANSCRIPTIONAL REGULATOR RUTR"/>
    <property type="match status" value="1"/>
</dbReference>